<evidence type="ECO:0000313" key="2">
    <source>
        <dbReference type="Proteomes" id="UP000062998"/>
    </source>
</evidence>
<dbReference type="AlphaFoldDB" id="A0A107FMX6"/>
<organism evidence="1 2">
    <name type="scientific">Burkholderia ubonensis</name>
    <dbReference type="NCBI Taxonomy" id="101571"/>
    <lineage>
        <taxon>Bacteria</taxon>
        <taxon>Pseudomonadati</taxon>
        <taxon>Pseudomonadota</taxon>
        <taxon>Betaproteobacteria</taxon>
        <taxon>Burkholderiales</taxon>
        <taxon>Burkholderiaceae</taxon>
        <taxon>Burkholderia</taxon>
        <taxon>Burkholderia cepacia complex</taxon>
    </lineage>
</organism>
<evidence type="ECO:0000313" key="1">
    <source>
        <dbReference type="EMBL" id="KWD96419.1"/>
    </source>
</evidence>
<comment type="caution">
    <text evidence="1">The sequence shown here is derived from an EMBL/GenBank/DDBJ whole genome shotgun (WGS) entry which is preliminary data.</text>
</comment>
<gene>
    <name evidence="1" type="ORF">WL73_23570</name>
</gene>
<proteinExistence type="predicted"/>
<sequence length="117" mass="13022">MARFRPIPTANELLAVMHPGVAYAPYVLASQFNLKVDRIRPLLDEMLAAGRLSPIHVSNSRSCNVCIAGTEPRPAASDEKYVGVPAARRTYFVMSGDLNDYAAEIRRRADLCMMVRR</sequence>
<reference evidence="1 2" key="1">
    <citation type="submission" date="2015-11" db="EMBL/GenBank/DDBJ databases">
        <title>Expanding the genomic diversity of Burkholderia species for the development of highly accurate diagnostics.</title>
        <authorList>
            <person name="Sahl J."/>
            <person name="Keim P."/>
            <person name="Wagner D."/>
        </authorList>
    </citation>
    <scope>NUCLEOTIDE SEQUENCE [LARGE SCALE GENOMIC DNA]</scope>
    <source>
        <strain evidence="1 2">MSMB2167WGS</strain>
    </source>
</reference>
<dbReference type="Proteomes" id="UP000062998">
    <property type="component" value="Unassembled WGS sequence"/>
</dbReference>
<accession>A0A107FMX6</accession>
<dbReference type="RefSeq" id="WP_059769476.1">
    <property type="nucleotide sequence ID" value="NZ_LOYW01000035.1"/>
</dbReference>
<name>A0A107FMX6_9BURK</name>
<protein>
    <submittedName>
        <fullName evidence="1">Uncharacterized protein</fullName>
    </submittedName>
</protein>
<dbReference type="EMBL" id="LPIX01000092">
    <property type="protein sequence ID" value="KWD96419.1"/>
    <property type="molecule type" value="Genomic_DNA"/>
</dbReference>
<dbReference type="OrthoDB" id="9019066at2"/>